<dbReference type="Gene3D" id="3.10.290.10">
    <property type="entry name" value="RNA-binding S4 domain"/>
    <property type="match status" value="1"/>
</dbReference>
<gene>
    <name evidence="5" type="ORF">caldi_09820</name>
</gene>
<dbReference type="CDD" id="cd00165">
    <property type="entry name" value="S4"/>
    <property type="match status" value="1"/>
</dbReference>
<dbReference type="GO" id="GO:0032259">
    <property type="term" value="P:methylation"/>
    <property type="evidence" value="ECO:0007669"/>
    <property type="project" value="InterPro"/>
</dbReference>
<dbReference type="InterPro" id="IPR004538">
    <property type="entry name" value="Hemolysin_A/TlyA"/>
</dbReference>
<dbReference type="Proteomes" id="UP001163687">
    <property type="component" value="Chromosome"/>
</dbReference>
<evidence type="ECO:0000313" key="6">
    <source>
        <dbReference type="Proteomes" id="UP001163687"/>
    </source>
</evidence>
<dbReference type="GO" id="GO:0003723">
    <property type="term" value="F:RNA binding"/>
    <property type="evidence" value="ECO:0007669"/>
    <property type="project" value="UniProtKB-KW"/>
</dbReference>
<dbReference type="Gene3D" id="3.40.50.150">
    <property type="entry name" value="Vaccinia Virus protein VP39"/>
    <property type="match status" value="1"/>
</dbReference>
<evidence type="ECO:0000313" key="5">
    <source>
        <dbReference type="EMBL" id="BDG59892.1"/>
    </source>
</evidence>
<dbReference type="GO" id="GO:0008168">
    <property type="term" value="F:methyltransferase activity"/>
    <property type="evidence" value="ECO:0007669"/>
    <property type="project" value="InterPro"/>
</dbReference>
<dbReference type="InterPro" id="IPR002877">
    <property type="entry name" value="RNA_MeTrfase_FtsJ_dom"/>
</dbReference>
<dbReference type="PROSITE" id="PS50889">
    <property type="entry name" value="S4"/>
    <property type="match status" value="1"/>
</dbReference>
<comment type="similarity">
    <text evidence="2">Belongs to the TlyA family.</text>
</comment>
<keyword evidence="6" id="KW-1185">Reference proteome</keyword>
<dbReference type="InterPro" id="IPR047048">
    <property type="entry name" value="TlyA"/>
</dbReference>
<dbReference type="Pfam" id="PF01479">
    <property type="entry name" value="S4"/>
    <property type="match status" value="1"/>
</dbReference>
<dbReference type="KEGG" id="cmic:caldi_09820"/>
<proteinExistence type="inferred from homology"/>
<evidence type="ECO:0000256" key="2">
    <source>
        <dbReference type="ARBA" id="ARBA00029460"/>
    </source>
</evidence>
<dbReference type="EMBL" id="AP025628">
    <property type="protein sequence ID" value="BDG59892.1"/>
    <property type="molecule type" value="Genomic_DNA"/>
</dbReference>
<dbReference type="AlphaFoldDB" id="A0AA35CLT5"/>
<reference evidence="5" key="1">
    <citation type="submission" date="2022-03" db="EMBL/GenBank/DDBJ databases">
        <title>Complete genome sequence of Caldinitratiruptor microaerophilus.</title>
        <authorList>
            <person name="Mukaiyama R."/>
            <person name="Nishiyama T."/>
            <person name="Ueda K."/>
        </authorList>
    </citation>
    <scope>NUCLEOTIDE SEQUENCE</scope>
    <source>
        <strain evidence="5">JCM 16183</strain>
    </source>
</reference>
<protein>
    <recommendedName>
        <fullName evidence="4">RNA-binding S4 domain-containing protein</fullName>
    </recommendedName>
</protein>
<dbReference type="RefSeq" id="WP_264843976.1">
    <property type="nucleotide sequence ID" value="NZ_AP025628.1"/>
</dbReference>
<dbReference type="NCBIfam" id="TIGR00478">
    <property type="entry name" value="tly"/>
    <property type="match status" value="1"/>
</dbReference>
<feature type="domain" description="RNA-binding S4" evidence="4">
    <location>
        <begin position="76"/>
        <end position="141"/>
    </location>
</feature>
<dbReference type="SMART" id="SM00363">
    <property type="entry name" value="S4"/>
    <property type="match status" value="1"/>
</dbReference>
<dbReference type="InterPro" id="IPR029063">
    <property type="entry name" value="SAM-dependent_MTases_sf"/>
</dbReference>
<dbReference type="PANTHER" id="PTHR32319:SF0">
    <property type="entry name" value="BACTERIAL HEMOLYSIN-LIKE PROTEIN"/>
    <property type="match status" value="1"/>
</dbReference>
<dbReference type="Pfam" id="PF01728">
    <property type="entry name" value="FtsJ"/>
    <property type="match status" value="1"/>
</dbReference>
<dbReference type="CDD" id="cd02440">
    <property type="entry name" value="AdoMet_MTases"/>
    <property type="match status" value="1"/>
</dbReference>
<accession>A0AA35CLT5</accession>
<evidence type="ECO:0000256" key="1">
    <source>
        <dbReference type="ARBA" id="ARBA00022884"/>
    </source>
</evidence>
<dbReference type="SUPFAM" id="SSF53335">
    <property type="entry name" value="S-adenosyl-L-methionine-dependent methyltransferases"/>
    <property type="match status" value="1"/>
</dbReference>
<organism evidence="5 6">
    <name type="scientific">Caldinitratiruptor microaerophilus</name>
    <dbReference type="NCBI Taxonomy" id="671077"/>
    <lineage>
        <taxon>Bacteria</taxon>
        <taxon>Bacillati</taxon>
        <taxon>Bacillota</taxon>
        <taxon>Clostridia</taxon>
        <taxon>Eubacteriales</taxon>
        <taxon>Symbiobacteriaceae</taxon>
        <taxon>Caldinitratiruptor</taxon>
    </lineage>
</organism>
<dbReference type="SUPFAM" id="SSF55174">
    <property type="entry name" value="Alpha-L RNA-binding motif"/>
    <property type="match status" value="1"/>
</dbReference>
<sequence>MRVRCLGCGQVYWIPRPYVADACPRCGTYVYERFPAGRAGAARPGSAGAVAGGGRGQLRVIPGASGSAGGAETHRQRLDRALVERGLYPSRERAQQAVRAGLVTVNGRVLTRPAEPVGAEDRIEVHGDPVGYVSRGALKLAAALDHWHIDPAGLVCLDVGASTGGFTEVLLRRGAARVYAVDVGHGQLHPRLRADPRVVAMEGTDVRALAALPGPPPALVTVDVSFISLTHVLPHLLRLAPGAPVVALVKPQFEVGRGRVGKGGVVRDEAARRAALERVLAAAAALGYRPEAPIPSPVPGGDGNVEFLALFRPPEPTDPVPAPIDHEP</sequence>
<dbReference type="PANTHER" id="PTHR32319">
    <property type="entry name" value="BACTERIAL HEMOLYSIN-LIKE PROTEIN"/>
    <property type="match status" value="1"/>
</dbReference>
<dbReference type="InterPro" id="IPR002942">
    <property type="entry name" value="S4_RNA-bd"/>
</dbReference>
<evidence type="ECO:0000259" key="4">
    <source>
        <dbReference type="SMART" id="SM00363"/>
    </source>
</evidence>
<name>A0AA35CLT5_9FIRM</name>
<dbReference type="InterPro" id="IPR036986">
    <property type="entry name" value="S4_RNA-bd_sf"/>
</dbReference>
<keyword evidence="1 3" id="KW-0694">RNA-binding</keyword>
<evidence type="ECO:0000256" key="3">
    <source>
        <dbReference type="PROSITE-ProRule" id="PRU00182"/>
    </source>
</evidence>